<evidence type="ECO:0000313" key="2">
    <source>
        <dbReference type="Proteomes" id="UP001479290"/>
    </source>
</evidence>
<protein>
    <submittedName>
        <fullName evidence="1">Uncharacterized protein</fullName>
    </submittedName>
</protein>
<gene>
    <name evidence="1" type="ORF">ABG768_024052</name>
</gene>
<keyword evidence="2" id="KW-1185">Reference proteome</keyword>
<organism evidence="1 2">
    <name type="scientific">Culter alburnus</name>
    <name type="common">Topmouth culter</name>
    <dbReference type="NCBI Taxonomy" id="194366"/>
    <lineage>
        <taxon>Eukaryota</taxon>
        <taxon>Metazoa</taxon>
        <taxon>Chordata</taxon>
        <taxon>Craniata</taxon>
        <taxon>Vertebrata</taxon>
        <taxon>Euteleostomi</taxon>
        <taxon>Actinopterygii</taxon>
        <taxon>Neopterygii</taxon>
        <taxon>Teleostei</taxon>
        <taxon>Ostariophysi</taxon>
        <taxon>Cypriniformes</taxon>
        <taxon>Xenocyprididae</taxon>
        <taxon>Xenocypridinae</taxon>
        <taxon>Culter</taxon>
    </lineage>
</organism>
<dbReference type="AlphaFoldDB" id="A0AAW2AKH2"/>
<name>A0AAW2AKH2_CULAL</name>
<reference evidence="1 2" key="1">
    <citation type="submission" date="2024-05" db="EMBL/GenBank/DDBJ databases">
        <title>A high-quality chromosomal-level genome assembly of Topmouth culter (Culter alburnus).</title>
        <authorList>
            <person name="Zhao H."/>
        </authorList>
    </citation>
    <scope>NUCLEOTIDE SEQUENCE [LARGE SCALE GENOMIC DNA]</scope>
    <source>
        <strain evidence="1">CATC2023</strain>
        <tissue evidence="1">Muscle</tissue>
    </source>
</reference>
<sequence length="75" mass="8487">MATWSLRVWRIIFPQWGQSDPPSATSVWVRPRQKTHVSWPSEGSEPITKGHLYLKAHQNTAGDEKTLSAAACRSR</sequence>
<accession>A0AAW2AKH2</accession>
<proteinExistence type="predicted"/>
<dbReference type="Proteomes" id="UP001479290">
    <property type="component" value="Unassembled WGS sequence"/>
</dbReference>
<comment type="caution">
    <text evidence="1">The sequence shown here is derived from an EMBL/GenBank/DDBJ whole genome shotgun (WGS) entry which is preliminary data.</text>
</comment>
<dbReference type="EMBL" id="JAWDJR010000006">
    <property type="protein sequence ID" value="KAK9973316.1"/>
    <property type="molecule type" value="Genomic_DNA"/>
</dbReference>
<evidence type="ECO:0000313" key="1">
    <source>
        <dbReference type="EMBL" id="KAK9973316.1"/>
    </source>
</evidence>